<accession>A0AAV4Y3Q2</accession>
<protein>
    <submittedName>
        <fullName evidence="2">Uncharacterized protein</fullName>
    </submittedName>
</protein>
<dbReference type="EMBL" id="BPLR01001338">
    <property type="protein sequence ID" value="GIZ01703.1"/>
    <property type="molecule type" value="Genomic_DNA"/>
</dbReference>
<name>A0AAV4Y3Q2_CAEEX</name>
<feature type="non-terminal residue" evidence="2">
    <location>
        <position position="1"/>
    </location>
</feature>
<evidence type="ECO:0000313" key="2">
    <source>
        <dbReference type="EMBL" id="GIZ01703.1"/>
    </source>
</evidence>
<proteinExistence type="predicted"/>
<comment type="caution">
    <text evidence="2">The sequence shown here is derived from an EMBL/GenBank/DDBJ whole genome shotgun (WGS) entry which is preliminary data.</text>
</comment>
<sequence length="86" mass="9776">NELIFFSIHETSVAKTDQSPTFSRAASTMRGYRDNGGPQRKAGDRISVRELIVETVVSNTEFRNIDSKRTSRQGRLLVVCQCHYEI</sequence>
<organism evidence="2 3">
    <name type="scientific">Caerostris extrusa</name>
    <name type="common">Bark spider</name>
    <name type="synonym">Caerostris bankana</name>
    <dbReference type="NCBI Taxonomy" id="172846"/>
    <lineage>
        <taxon>Eukaryota</taxon>
        <taxon>Metazoa</taxon>
        <taxon>Ecdysozoa</taxon>
        <taxon>Arthropoda</taxon>
        <taxon>Chelicerata</taxon>
        <taxon>Arachnida</taxon>
        <taxon>Araneae</taxon>
        <taxon>Araneomorphae</taxon>
        <taxon>Entelegynae</taxon>
        <taxon>Araneoidea</taxon>
        <taxon>Araneidae</taxon>
        <taxon>Caerostris</taxon>
    </lineage>
</organism>
<feature type="compositionally biased region" description="Polar residues" evidence="1">
    <location>
        <begin position="17"/>
        <end position="26"/>
    </location>
</feature>
<gene>
    <name evidence="2" type="ORF">CEXT_681681</name>
</gene>
<dbReference type="AlphaFoldDB" id="A0AAV4Y3Q2"/>
<feature type="region of interest" description="Disordered" evidence="1">
    <location>
        <begin position="17"/>
        <end position="42"/>
    </location>
</feature>
<evidence type="ECO:0000313" key="3">
    <source>
        <dbReference type="Proteomes" id="UP001054945"/>
    </source>
</evidence>
<keyword evidence="3" id="KW-1185">Reference proteome</keyword>
<evidence type="ECO:0000256" key="1">
    <source>
        <dbReference type="SAM" id="MobiDB-lite"/>
    </source>
</evidence>
<dbReference type="Proteomes" id="UP001054945">
    <property type="component" value="Unassembled WGS sequence"/>
</dbReference>
<reference evidence="2 3" key="1">
    <citation type="submission" date="2021-06" db="EMBL/GenBank/DDBJ databases">
        <title>Caerostris extrusa draft genome.</title>
        <authorList>
            <person name="Kono N."/>
            <person name="Arakawa K."/>
        </authorList>
    </citation>
    <scope>NUCLEOTIDE SEQUENCE [LARGE SCALE GENOMIC DNA]</scope>
</reference>